<reference evidence="4" key="1">
    <citation type="submission" date="2017-06" db="EMBL/GenBank/DDBJ databases">
        <title>Herbaspirillum phytohormonus sp. nov., isolated from the root nodule of Robinia pseudoacacia in lead-zinc mine.</title>
        <authorList>
            <person name="Fan M."/>
            <person name="Lin Y."/>
        </authorList>
    </citation>
    <scope>NUCLEOTIDE SEQUENCE [LARGE SCALE GENOMIC DNA]</scope>
    <source>
        <strain evidence="4">SC-089</strain>
    </source>
</reference>
<dbReference type="InterPro" id="IPR029058">
    <property type="entry name" value="AB_hydrolase_fold"/>
</dbReference>
<keyword evidence="4" id="KW-1185">Reference proteome</keyword>
<dbReference type="PANTHER" id="PTHR48081">
    <property type="entry name" value="AB HYDROLASE SUPERFAMILY PROTEIN C4A8.06C"/>
    <property type="match status" value="1"/>
</dbReference>
<feature type="domain" description="Alpha/beta hydrolase fold-3" evidence="2">
    <location>
        <begin position="76"/>
        <end position="161"/>
    </location>
</feature>
<dbReference type="EMBL" id="NJIH01000003">
    <property type="protein sequence ID" value="OWT63834.1"/>
    <property type="molecule type" value="Genomic_DNA"/>
</dbReference>
<sequence length="288" mass="30994">MNPDSNPLGYTLEEFDRLYNARASVPDCLPFLKEYADYSAQARERVGGSLGVAYGSHPDEILDIFPASAAGAPVYFFIHGGYWRALASSDSQFMAPAFHAAGATVVAVNYSLAPQVSLEHIVDQCRRALAWTHANIAQYNGDPARIHVSGSSAGGHLTGMLLAGGWHAAYGVPAKVVQSASPISGLFDLRPLVGTHINSWINLDADSALRLSPSAALPEAGCPILVAWGEHETSEFKRQSRDYLQEWRGLGFTGTGLEVPGVNHFNILMQLRDPQSALAQATFRLMGL</sequence>
<dbReference type="PANTHER" id="PTHR48081:SF33">
    <property type="entry name" value="KYNURENINE FORMAMIDASE"/>
    <property type="match status" value="1"/>
</dbReference>
<dbReference type="RefSeq" id="WP_088602413.1">
    <property type="nucleotide sequence ID" value="NZ_NJIH01000003.1"/>
</dbReference>
<evidence type="ECO:0000259" key="2">
    <source>
        <dbReference type="Pfam" id="PF07859"/>
    </source>
</evidence>
<comment type="caution">
    <text evidence="3">The sequence shown here is derived from an EMBL/GenBank/DDBJ whole genome shotgun (WGS) entry which is preliminary data.</text>
</comment>
<dbReference type="Gene3D" id="3.40.50.1820">
    <property type="entry name" value="alpha/beta hydrolase"/>
    <property type="match status" value="1"/>
</dbReference>
<evidence type="ECO:0000313" key="3">
    <source>
        <dbReference type="EMBL" id="OWT63834.1"/>
    </source>
</evidence>
<dbReference type="InterPro" id="IPR013094">
    <property type="entry name" value="AB_hydrolase_3"/>
</dbReference>
<dbReference type="SUPFAM" id="SSF53474">
    <property type="entry name" value="alpha/beta-Hydrolases"/>
    <property type="match status" value="1"/>
</dbReference>
<dbReference type="Pfam" id="PF07859">
    <property type="entry name" value="Abhydrolase_3"/>
    <property type="match status" value="1"/>
</dbReference>
<dbReference type="GO" id="GO:0016787">
    <property type="term" value="F:hydrolase activity"/>
    <property type="evidence" value="ECO:0007669"/>
    <property type="project" value="UniProtKB-KW"/>
</dbReference>
<dbReference type="InterPro" id="IPR050300">
    <property type="entry name" value="GDXG_lipolytic_enzyme"/>
</dbReference>
<dbReference type="OrthoDB" id="9771666at2"/>
<gene>
    <name evidence="3" type="ORF">CEY11_05880</name>
</gene>
<dbReference type="AlphaFoldDB" id="A0A225MRC0"/>
<dbReference type="Proteomes" id="UP000214603">
    <property type="component" value="Unassembled WGS sequence"/>
</dbReference>
<protein>
    <submittedName>
        <fullName evidence="3">Esterase</fullName>
    </submittedName>
</protein>
<name>A0A225MRC0_9BURK</name>
<evidence type="ECO:0000256" key="1">
    <source>
        <dbReference type="ARBA" id="ARBA00022801"/>
    </source>
</evidence>
<proteinExistence type="predicted"/>
<organism evidence="3 4">
    <name type="scientific">Candidimonas nitroreducens</name>
    <dbReference type="NCBI Taxonomy" id="683354"/>
    <lineage>
        <taxon>Bacteria</taxon>
        <taxon>Pseudomonadati</taxon>
        <taxon>Pseudomonadota</taxon>
        <taxon>Betaproteobacteria</taxon>
        <taxon>Burkholderiales</taxon>
        <taxon>Alcaligenaceae</taxon>
        <taxon>Candidimonas</taxon>
    </lineage>
</organism>
<evidence type="ECO:0000313" key="4">
    <source>
        <dbReference type="Proteomes" id="UP000214603"/>
    </source>
</evidence>
<keyword evidence="1" id="KW-0378">Hydrolase</keyword>
<accession>A0A225MRC0</accession>